<dbReference type="Proteomes" id="UP000291758">
    <property type="component" value="Chromosome"/>
</dbReference>
<name>A0A4P6EVK0_9MICO</name>
<evidence type="ECO:0000256" key="1">
    <source>
        <dbReference type="SAM" id="SignalP"/>
    </source>
</evidence>
<evidence type="ECO:0000313" key="2">
    <source>
        <dbReference type="EMBL" id="QAY64517.1"/>
    </source>
</evidence>
<reference evidence="2 3" key="1">
    <citation type="submission" date="2019-01" db="EMBL/GenBank/DDBJ databases">
        <title>Genome sequencing of strain 2JSPR-7.</title>
        <authorList>
            <person name="Heo J."/>
            <person name="Kim S.-J."/>
            <person name="Kim J.-S."/>
            <person name="Hong S.-B."/>
            <person name="Kwon S.-W."/>
        </authorList>
    </citation>
    <scope>NUCLEOTIDE SEQUENCE [LARGE SCALE GENOMIC DNA]</scope>
    <source>
        <strain evidence="2 3">2JSPR-7</strain>
    </source>
</reference>
<dbReference type="EMBL" id="CP035495">
    <property type="protein sequence ID" value="QAY64517.1"/>
    <property type="molecule type" value="Genomic_DNA"/>
</dbReference>
<feature type="signal peptide" evidence="1">
    <location>
        <begin position="1"/>
        <end position="29"/>
    </location>
</feature>
<gene>
    <name evidence="2" type="ORF">ET495_16325</name>
</gene>
<dbReference type="RefSeq" id="WP_129205659.1">
    <property type="nucleotide sequence ID" value="NZ_CP035495.1"/>
</dbReference>
<sequence length="330" mass="35837">MTPRTSAPRSTLRLTGAAVIAACLALVGACSGGGKGKSTGEQEESPLSAYFSDLFGEQDLAKANAKQLQAEEAVARCMAEEGFEYTPVDYSALSETLEESTPEDDTRSREWAEKNGYGYSIAIDGEEPEGLAEFTDPNSDYINSLTESEQIAYYEALYGPSSEAEFETPPLSEQGCYGAAQSEVHGDGSEAFYESEEVDAFNEAITALEEEISGDPRQAKIDAAWASCMADAGMDGYASPDEASEDFANRTNAFWETLDWEALGPDEQPEPDPDLQKAERATAVADFDCKEKVGYQAAHDKIRFAKESEFIKTHQAELEALKDAYRKVGL</sequence>
<dbReference type="OrthoDB" id="3403621at2"/>
<feature type="chain" id="PRO_5038688762" evidence="1">
    <location>
        <begin position="30"/>
        <end position="330"/>
    </location>
</feature>
<keyword evidence="1" id="KW-0732">Signal</keyword>
<organism evidence="2 3">
    <name type="scientific">Xylanimonas allomyrinae</name>
    <dbReference type="NCBI Taxonomy" id="2509459"/>
    <lineage>
        <taxon>Bacteria</taxon>
        <taxon>Bacillati</taxon>
        <taxon>Actinomycetota</taxon>
        <taxon>Actinomycetes</taxon>
        <taxon>Micrococcales</taxon>
        <taxon>Promicromonosporaceae</taxon>
        <taxon>Xylanimonas</taxon>
    </lineage>
</organism>
<keyword evidence="3" id="KW-1185">Reference proteome</keyword>
<dbReference type="AlphaFoldDB" id="A0A4P6EVK0"/>
<accession>A0A4P6EVK0</accession>
<evidence type="ECO:0000313" key="3">
    <source>
        <dbReference type="Proteomes" id="UP000291758"/>
    </source>
</evidence>
<proteinExistence type="predicted"/>
<dbReference type="KEGG" id="xyl:ET495_16325"/>
<dbReference type="PROSITE" id="PS51257">
    <property type="entry name" value="PROKAR_LIPOPROTEIN"/>
    <property type="match status" value="1"/>
</dbReference>
<protein>
    <submittedName>
        <fullName evidence="2">Uncharacterized protein</fullName>
    </submittedName>
</protein>